<dbReference type="InterPro" id="IPR018170">
    <property type="entry name" value="Aldo/ket_reductase_CS"/>
</dbReference>
<name>A0A392RM00_9FABA</name>
<dbReference type="PRINTS" id="PR00069">
    <property type="entry name" value="ALDKETRDTASE"/>
</dbReference>
<dbReference type="Gene3D" id="3.20.20.100">
    <property type="entry name" value="NADP-dependent oxidoreductase domain"/>
    <property type="match status" value="1"/>
</dbReference>
<dbReference type="Pfam" id="PF00248">
    <property type="entry name" value="Aldo_ket_red"/>
    <property type="match status" value="1"/>
</dbReference>
<dbReference type="SUPFAM" id="SSF51430">
    <property type="entry name" value="NAD(P)-linked oxidoreductase"/>
    <property type="match status" value="1"/>
</dbReference>
<dbReference type="GO" id="GO:0016491">
    <property type="term" value="F:oxidoreductase activity"/>
    <property type="evidence" value="ECO:0007669"/>
    <property type="project" value="InterPro"/>
</dbReference>
<dbReference type="EMBL" id="LXQA010246955">
    <property type="protein sequence ID" value="MCI37658.1"/>
    <property type="molecule type" value="Genomic_DNA"/>
</dbReference>
<accession>A0A392RM00</accession>
<dbReference type="PROSITE" id="PS00062">
    <property type="entry name" value="ALDOKETO_REDUCTASE_2"/>
    <property type="match status" value="1"/>
</dbReference>
<dbReference type="PANTHER" id="PTHR11732">
    <property type="entry name" value="ALDO/KETO REDUCTASE"/>
    <property type="match status" value="1"/>
</dbReference>
<keyword evidence="3" id="KW-1185">Reference proteome</keyword>
<feature type="non-terminal residue" evidence="2">
    <location>
        <position position="74"/>
    </location>
</feature>
<comment type="caution">
    <text evidence="2">The sequence shown here is derived from an EMBL/GenBank/DDBJ whole genome shotgun (WGS) entry which is preliminary data.</text>
</comment>
<sequence length="74" mass="8015">MAPLCLPETWNAMEGLFASGQARAIGVSNFSTKKLQDLLGYAKVPPAVNQVECHPVWQQPALHNLCKSTGVHLT</sequence>
<dbReference type="AlphaFoldDB" id="A0A392RM00"/>
<proteinExistence type="predicted"/>
<dbReference type="InterPro" id="IPR020471">
    <property type="entry name" value="AKR"/>
</dbReference>
<evidence type="ECO:0000313" key="3">
    <source>
        <dbReference type="Proteomes" id="UP000265520"/>
    </source>
</evidence>
<protein>
    <submittedName>
        <fullName evidence="2">Aldo-keto reductase family 4 member C9-like</fullName>
    </submittedName>
</protein>
<evidence type="ECO:0000313" key="2">
    <source>
        <dbReference type="EMBL" id="MCI37658.1"/>
    </source>
</evidence>
<dbReference type="Proteomes" id="UP000265520">
    <property type="component" value="Unassembled WGS sequence"/>
</dbReference>
<dbReference type="InterPro" id="IPR036812">
    <property type="entry name" value="NAD(P)_OxRdtase_dom_sf"/>
</dbReference>
<dbReference type="InterPro" id="IPR023210">
    <property type="entry name" value="NADP_OxRdtase_dom"/>
</dbReference>
<organism evidence="2 3">
    <name type="scientific">Trifolium medium</name>
    <dbReference type="NCBI Taxonomy" id="97028"/>
    <lineage>
        <taxon>Eukaryota</taxon>
        <taxon>Viridiplantae</taxon>
        <taxon>Streptophyta</taxon>
        <taxon>Embryophyta</taxon>
        <taxon>Tracheophyta</taxon>
        <taxon>Spermatophyta</taxon>
        <taxon>Magnoliopsida</taxon>
        <taxon>eudicotyledons</taxon>
        <taxon>Gunneridae</taxon>
        <taxon>Pentapetalae</taxon>
        <taxon>rosids</taxon>
        <taxon>fabids</taxon>
        <taxon>Fabales</taxon>
        <taxon>Fabaceae</taxon>
        <taxon>Papilionoideae</taxon>
        <taxon>50 kb inversion clade</taxon>
        <taxon>NPAAA clade</taxon>
        <taxon>Hologalegina</taxon>
        <taxon>IRL clade</taxon>
        <taxon>Trifolieae</taxon>
        <taxon>Trifolium</taxon>
    </lineage>
</organism>
<evidence type="ECO:0000259" key="1">
    <source>
        <dbReference type="Pfam" id="PF00248"/>
    </source>
</evidence>
<feature type="domain" description="NADP-dependent oxidoreductase" evidence="1">
    <location>
        <begin position="7"/>
        <end position="73"/>
    </location>
</feature>
<reference evidence="2 3" key="1">
    <citation type="journal article" date="2018" name="Front. Plant Sci.">
        <title>Red Clover (Trifolium pratense) and Zigzag Clover (T. medium) - A Picture of Genomic Similarities and Differences.</title>
        <authorList>
            <person name="Dluhosova J."/>
            <person name="Istvanek J."/>
            <person name="Nedelnik J."/>
            <person name="Repkova J."/>
        </authorList>
    </citation>
    <scope>NUCLEOTIDE SEQUENCE [LARGE SCALE GENOMIC DNA]</scope>
    <source>
        <strain evidence="3">cv. 10/8</strain>
        <tissue evidence="2">Leaf</tissue>
    </source>
</reference>